<feature type="compositionally biased region" description="Polar residues" evidence="4">
    <location>
        <begin position="105"/>
        <end position="118"/>
    </location>
</feature>
<feature type="repeat" description="ANK" evidence="3">
    <location>
        <begin position="254"/>
        <end position="286"/>
    </location>
</feature>
<keyword evidence="2 3" id="KW-0040">ANK repeat</keyword>
<dbReference type="AlphaFoldDB" id="A0AAV1RAQ4"/>
<dbReference type="PROSITE" id="PS50297">
    <property type="entry name" value="ANK_REP_REGION"/>
    <property type="match status" value="3"/>
</dbReference>
<evidence type="ECO:0000313" key="5">
    <source>
        <dbReference type="EMBL" id="CAK7330129.1"/>
    </source>
</evidence>
<dbReference type="PANTHER" id="PTHR24171:SF8">
    <property type="entry name" value="BRCA1-ASSOCIATED RING DOMAIN PROTEIN 1"/>
    <property type="match status" value="1"/>
</dbReference>
<name>A0AAV1RAQ4_9ROSI</name>
<dbReference type="GO" id="GO:0004842">
    <property type="term" value="F:ubiquitin-protein transferase activity"/>
    <property type="evidence" value="ECO:0007669"/>
    <property type="project" value="TreeGrafter"/>
</dbReference>
<feature type="repeat" description="ANK" evidence="3">
    <location>
        <begin position="188"/>
        <end position="220"/>
    </location>
</feature>
<gene>
    <name evidence="5" type="ORF">DCAF_LOCUS7787</name>
</gene>
<evidence type="ECO:0008006" key="7">
    <source>
        <dbReference type="Google" id="ProtNLM"/>
    </source>
</evidence>
<keyword evidence="6" id="KW-1185">Reference proteome</keyword>
<dbReference type="PROSITE" id="PS50088">
    <property type="entry name" value="ANK_REPEAT"/>
    <property type="match status" value="4"/>
</dbReference>
<evidence type="ECO:0000256" key="1">
    <source>
        <dbReference type="ARBA" id="ARBA00022737"/>
    </source>
</evidence>
<dbReference type="InterPro" id="IPR036770">
    <property type="entry name" value="Ankyrin_rpt-contain_sf"/>
</dbReference>
<dbReference type="PANTHER" id="PTHR24171">
    <property type="entry name" value="ANKYRIN REPEAT DOMAIN-CONTAINING PROTEIN 39-RELATED"/>
    <property type="match status" value="1"/>
</dbReference>
<dbReference type="SMART" id="SM00248">
    <property type="entry name" value="ANK"/>
    <property type="match status" value="5"/>
</dbReference>
<reference evidence="5 6" key="1">
    <citation type="submission" date="2024-01" db="EMBL/GenBank/DDBJ databases">
        <authorList>
            <person name="Waweru B."/>
        </authorList>
    </citation>
    <scope>NUCLEOTIDE SEQUENCE [LARGE SCALE GENOMIC DNA]</scope>
</reference>
<organism evidence="5 6">
    <name type="scientific">Dovyalis caffra</name>
    <dbReference type="NCBI Taxonomy" id="77055"/>
    <lineage>
        <taxon>Eukaryota</taxon>
        <taxon>Viridiplantae</taxon>
        <taxon>Streptophyta</taxon>
        <taxon>Embryophyta</taxon>
        <taxon>Tracheophyta</taxon>
        <taxon>Spermatophyta</taxon>
        <taxon>Magnoliopsida</taxon>
        <taxon>eudicotyledons</taxon>
        <taxon>Gunneridae</taxon>
        <taxon>Pentapetalae</taxon>
        <taxon>rosids</taxon>
        <taxon>fabids</taxon>
        <taxon>Malpighiales</taxon>
        <taxon>Salicaceae</taxon>
        <taxon>Flacourtieae</taxon>
        <taxon>Dovyalis</taxon>
    </lineage>
</organism>
<dbReference type="Pfam" id="PF12796">
    <property type="entry name" value="Ank_2"/>
    <property type="match status" value="1"/>
</dbReference>
<evidence type="ECO:0000256" key="3">
    <source>
        <dbReference type="PROSITE-ProRule" id="PRU00023"/>
    </source>
</evidence>
<feature type="repeat" description="ANK" evidence="3">
    <location>
        <begin position="155"/>
        <end position="187"/>
    </location>
</feature>
<dbReference type="GO" id="GO:0085020">
    <property type="term" value="P:protein K6-linked ubiquitination"/>
    <property type="evidence" value="ECO:0007669"/>
    <property type="project" value="TreeGrafter"/>
</dbReference>
<dbReference type="EMBL" id="CAWUPB010000913">
    <property type="protein sequence ID" value="CAK7330129.1"/>
    <property type="molecule type" value="Genomic_DNA"/>
</dbReference>
<dbReference type="SUPFAM" id="SSF48403">
    <property type="entry name" value="Ankyrin repeat"/>
    <property type="match status" value="1"/>
</dbReference>
<sequence length="378" mass="42077">MAVAGVTVTCHFSYLPRRFSYVNYSSIPCLSFGRLRLFIAKKCLRVSAYAAESNWAPSSSSSEIKPGVWEDPDDGSGSDYDQEDEEEGKENDMDFESDWEEEKNSVTATSTINNSTAQNKDREDLVEEVEQLLGPEERAILEQNASPNLRKLSTAKWNPLHTLALSGQINFMDKLLDDGLDVDDDDNDGFTALHKAIIGKKEAVISHLLRKGASPHVRDRDGASPLHYAVQVGAVQTVKLLIKYEVDVNVADDEGWTPLHVAVQSRNRDIAKILLINGADKTRRTKDGMTALDLSLCYGKDFRSYDVAKLLKVHECSGFHNSSMSFNWVLGKPCDLHGEVQSLGKVVLHLVASSASHRYYDYGTHRNQIRSKKVEVIG</sequence>
<feature type="compositionally biased region" description="Acidic residues" evidence="4">
    <location>
        <begin position="70"/>
        <end position="101"/>
    </location>
</feature>
<dbReference type="InterPro" id="IPR002110">
    <property type="entry name" value="Ankyrin_rpt"/>
</dbReference>
<proteinExistence type="predicted"/>
<evidence type="ECO:0000313" key="6">
    <source>
        <dbReference type="Proteomes" id="UP001314170"/>
    </source>
</evidence>
<feature type="region of interest" description="Disordered" evidence="4">
    <location>
        <begin position="56"/>
        <end position="125"/>
    </location>
</feature>
<comment type="caution">
    <text evidence="5">The sequence shown here is derived from an EMBL/GenBank/DDBJ whole genome shotgun (WGS) entry which is preliminary data.</text>
</comment>
<keyword evidence="1" id="KW-0677">Repeat</keyword>
<evidence type="ECO:0000256" key="4">
    <source>
        <dbReference type="SAM" id="MobiDB-lite"/>
    </source>
</evidence>
<protein>
    <recommendedName>
        <fullName evidence="7">Ankyrin repeat domain-containing protein EMB506, chloroplastic</fullName>
    </recommendedName>
</protein>
<dbReference type="Gene3D" id="1.25.40.20">
    <property type="entry name" value="Ankyrin repeat-containing domain"/>
    <property type="match status" value="2"/>
</dbReference>
<dbReference type="Proteomes" id="UP001314170">
    <property type="component" value="Unassembled WGS sequence"/>
</dbReference>
<evidence type="ECO:0000256" key="2">
    <source>
        <dbReference type="ARBA" id="ARBA00023043"/>
    </source>
</evidence>
<accession>A0AAV1RAQ4</accession>
<feature type="repeat" description="ANK" evidence="3">
    <location>
        <begin position="221"/>
        <end position="253"/>
    </location>
</feature>